<protein>
    <submittedName>
        <fullName evidence="4">Uncharacterized protein LOC124295194</fullName>
    </submittedName>
</protein>
<organism evidence="3 4">
    <name type="scientific">Neodiprion lecontei</name>
    <name type="common">Redheaded pine sawfly</name>
    <dbReference type="NCBI Taxonomy" id="441921"/>
    <lineage>
        <taxon>Eukaryota</taxon>
        <taxon>Metazoa</taxon>
        <taxon>Ecdysozoa</taxon>
        <taxon>Arthropoda</taxon>
        <taxon>Hexapoda</taxon>
        <taxon>Insecta</taxon>
        <taxon>Pterygota</taxon>
        <taxon>Neoptera</taxon>
        <taxon>Endopterygota</taxon>
        <taxon>Hymenoptera</taxon>
        <taxon>Tenthredinoidea</taxon>
        <taxon>Diprionidae</taxon>
        <taxon>Diprioninae</taxon>
        <taxon>Neodiprion</taxon>
    </lineage>
</organism>
<dbReference type="Pfam" id="PF10545">
    <property type="entry name" value="MADF_DNA_bdg"/>
    <property type="match status" value="1"/>
</dbReference>
<evidence type="ECO:0000256" key="1">
    <source>
        <dbReference type="SAM" id="MobiDB-lite"/>
    </source>
</evidence>
<dbReference type="InterPro" id="IPR006578">
    <property type="entry name" value="MADF-dom"/>
</dbReference>
<dbReference type="Proteomes" id="UP000829291">
    <property type="component" value="Chromosome 6"/>
</dbReference>
<sequence>MNGCDDVHSLLKPKFRKEALWSEDDICKLVRLYKNSPCLWRKDIPAYADNIARHRAYRSIHQSLNMPRVTFTDVMMKIRETRRLYLNELIKSVTGQVSGCMHKPEQTWFTVMHEFLHRYLDYDESAELHDAICSMGWNVGLNDYKRILKSLNLDNLSPPSAGDPRSEEHCSNSKDVRKDKSPYSVSEEECLRTNWLPQSKDETFSPSCSPTSISRHRNTAVSLLDKTTCRSSRVEHRSPLMSWINSARNKDSPLSDYCSENSASNLSKSGVQFSLYSDSLLSEKSSSTTVCETWADYTCIPEKKLTSCGVQWNSLESKVILIGR</sequence>
<dbReference type="PANTHER" id="PTHR21505">
    <property type="entry name" value="MADF DOMAIN-CONTAINING PROTEIN-RELATED"/>
    <property type="match status" value="1"/>
</dbReference>
<dbReference type="PANTHER" id="PTHR21505:SF12">
    <property type="entry name" value="MADF DOMAIN-CONTAINING PROTEIN-RELATED"/>
    <property type="match status" value="1"/>
</dbReference>
<dbReference type="RefSeq" id="XP_046600186.1">
    <property type="nucleotide sequence ID" value="XM_046744230.1"/>
</dbReference>
<dbReference type="PROSITE" id="PS51029">
    <property type="entry name" value="MADF"/>
    <property type="match status" value="1"/>
</dbReference>
<reference evidence="4" key="1">
    <citation type="submission" date="2025-08" db="UniProtKB">
        <authorList>
            <consortium name="RefSeq"/>
        </authorList>
    </citation>
    <scope>IDENTIFICATION</scope>
    <source>
        <tissue evidence="4">Thorax and Abdomen</tissue>
    </source>
</reference>
<feature type="domain" description="MADF" evidence="2">
    <location>
        <begin position="28"/>
        <end position="121"/>
    </location>
</feature>
<accession>A0ABM3GIX8</accession>
<evidence type="ECO:0000313" key="4">
    <source>
        <dbReference type="RefSeq" id="XP_046600186.1"/>
    </source>
</evidence>
<proteinExistence type="predicted"/>
<dbReference type="GeneID" id="124295194"/>
<gene>
    <name evidence="4" type="primary">LOC124295194</name>
</gene>
<evidence type="ECO:0000313" key="3">
    <source>
        <dbReference type="Proteomes" id="UP000829291"/>
    </source>
</evidence>
<evidence type="ECO:0000259" key="2">
    <source>
        <dbReference type="PROSITE" id="PS51029"/>
    </source>
</evidence>
<name>A0ABM3GIX8_NEOLC</name>
<feature type="region of interest" description="Disordered" evidence="1">
    <location>
        <begin position="156"/>
        <end position="183"/>
    </location>
</feature>
<keyword evidence="3" id="KW-1185">Reference proteome</keyword>
<feature type="compositionally biased region" description="Basic and acidic residues" evidence="1">
    <location>
        <begin position="164"/>
        <end position="181"/>
    </location>
</feature>